<comment type="subcellular location">
    <subcellularLocation>
        <location evidence="1">Cell membrane</location>
        <topology evidence="1">Multi-pass membrane protein</topology>
    </subcellularLocation>
</comment>
<protein>
    <recommendedName>
        <fullName evidence="5">Galactan 5-O-arabinofuranosyltransferase</fullName>
        <ecNumber evidence="4">2.4.2.46</ecNumber>
    </recommendedName>
    <alternativeName>
        <fullName evidence="11">Arabinofuranosyltransferase AftA</fullName>
    </alternativeName>
</protein>
<comment type="caution">
    <text evidence="17">The sequence shown here is derived from an EMBL/GenBank/DDBJ whole genome shotgun (WGS) entry which is preliminary data.</text>
</comment>
<feature type="transmembrane region" description="Helical" evidence="14">
    <location>
        <begin position="255"/>
        <end position="273"/>
    </location>
</feature>
<dbReference type="GO" id="GO:0045227">
    <property type="term" value="P:capsule polysaccharide biosynthetic process"/>
    <property type="evidence" value="ECO:0007669"/>
    <property type="project" value="UniProtKB-UniPathway"/>
</dbReference>
<dbReference type="Pfam" id="PF12249">
    <property type="entry name" value="AftA_C"/>
    <property type="match status" value="1"/>
</dbReference>
<dbReference type="STRING" id="1220554.GCA_001552135_03319"/>
<feature type="transmembrane region" description="Helical" evidence="14">
    <location>
        <begin position="398"/>
        <end position="416"/>
    </location>
</feature>
<comment type="catalytic activity">
    <reaction evidence="12">
        <text>Adds an alpha-D-arabinofuranosyl group from trans,octacis-decaprenylphospho-beta-D-arabinofuranose at the 5-O-position of the eighth, tenth and twelfth galactofuranose unit of the galactofuranan chain of [beta-D-galactofuranosyl-(1-&gt;5)-beta-D-galactofuranosyl-(1-&gt;6)]14-beta-D-galactofuranosyl-(1-&gt;5)-beta-D-galactofuranosyl-(1-&gt;4)-alpha-L-rhamnopyranosyl-(1-&gt;3)-N-acetyl-alpha-D-glucosaminyl-diphospho-trans,octacis-decaprenol.</text>
        <dbReference type="EC" id="2.4.2.46"/>
    </reaction>
</comment>
<feature type="domain" description="Arabinofuranosyltransferase AftA N-terminal" evidence="16">
    <location>
        <begin position="107"/>
        <end position="462"/>
    </location>
</feature>
<evidence type="ECO:0000256" key="2">
    <source>
        <dbReference type="ARBA" id="ARBA00004776"/>
    </source>
</evidence>
<keyword evidence="9 14" id="KW-1133">Transmembrane helix</keyword>
<evidence type="ECO:0000256" key="8">
    <source>
        <dbReference type="ARBA" id="ARBA00022692"/>
    </source>
</evidence>
<keyword evidence="8 14" id="KW-0812">Transmembrane</keyword>
<keyword evidence="7" id="KW-0808">Transferase</keyword>
<organism evidence="17 18">
    <name type="scientific">Actinomadura chibensis</name>
    <dbReference type="NCBI Taxonomy" id="392828"/>
    <lineage>
        <taxon>Bacteria</taxon>
        <taxon>Bacillati</taxon>
        <taxon>Actinomycetota</taxon>
        <taxon>Actinomycetes</taxon>
        <taxon>Streptosporangiales</taxon>
        <taxon>Thermomonosporaceae</taxon>
        <taxon>Actinomadura</taxon>
    </lineage>
</organism>
<dbReference type="Proteomes" id="UP000323380">
    <property type="component" value="Unassembled WGS sequence"/>
</dbReference>
<evidence type="ECO:0000313" key="17">
    <source>
        <dbReference type="EMBL" id="TYB46285.1"/>
    </source>
</evidence>
<feature type="transmembrane region" description="Helical" evidence="14">
    <location>
        <begin position="67"/>
        <end position="88"/>
    </location>
</feature>
<dbReference type="AlphaFoldDB" id="A0A5D0NPU8"/>
<dbReference type="InterPro" id="IPR020959">
    <property type="entry name" value="ArabinofuranosylTrfase_AftA_C"/>
</dbReference>
<dbReference type="GO" id="GO:0016757">
    <property type="term" value="F:glycosyltransferase activity"/>
    <property type="evidence" value="ECO:0007669"/>
    <property type="project" value="InterPro"/>
</dbReference>
<evidence type="ECO:0000256" key="14">
    <source>
        <dbReference type="SAM" id="Phobius"/>
    </source>
</evidence>
<keyword evidence="6" id="KW-1003">Cell membrane</keyword>
<feature type="transmembrane region" description="Helical" evidence="14">
    <location>
        <begin position="209"/>
        <end position="229"/>
    </location>
</feature>
<evidence type="ECO:0000259" key="16">
    <source>
        <dbReference type="Pfam" id="PF12250"/>
    </source>
</evidence>
<evidence type="ECO:0000256" key="9">
    <source>
        <dbReference type="ARBA" id="ARBA00022989"/>
    </source>
</evidence>
<evidence type="ECO:0000256" key="3">
    <source>
        <dbReference type="ARBA" id="ARBA00009655"/>
    </source>
</evidence>
<comment type="pathway">
    <text evidence="2">Cell wall biogenesis; cell wall polysaccharide biosynthesis.</text>
</comment>
<feature type="region of interest" description="Disordered" evidence="13">
    <location>
        <begin position="40"/>
        <end position="62"/>
    </location>
</feature>
<evidence type="ECO:0000256" key="1">
    <source>
        <dbReference type="ARBA" id="ARBA00004651"/>
    </source>
</evidence>
<dbReference type="EC" id="2.4.2.46" evidence="4"/>
<feature type="transmembrane region" description="Helical" evidence="14">
    <location>
        <begin position="293"/>
        <end position="315"/>
    </location>
</feature>
<accession>A0A5D0NPU8</accession>
<feature type="transmembrane region" description="Helical" evidence="14">
    <location>
        <begin position="469"/>
        <end position="485"/>
    </location>
</feature>
<dbReference type="PROSITE" id="PS51257">
    <property type="entry name" value="PROKAR_LIPOPROTEIN"/>
    <property type="match status" value="1"/>
</dbReference>
<evidence type="ECO:0000313" key="18">
    <source>
        <dbReference type="Proteomes" id="UP000323380"/>
    </source>
</evidence>
<evidence type="ECO:0000256" key="4">
    <source>
        <dbReference type="ARBA" id="ARBA00012037"/>
    </source>
</evidence>
<evidence type="ECO:0000256" key="13">
    <source>
        <dbReference type="SAM" id="MobiDB-lite"/>
    </source>
</evidence>
<feature type="transmembrane region" description="Helical" evidence="14">
    <location>
        <begin position="327"/>
        <end position="351"/>
    </location>
</feature>
<evidence type="ECO:0000256" key="11">
    <source>
        <dbReference type="ARBA" id="ARBA00033184"/>
    </source>
</evidence>
<dbReference type="GO" id="GO:0005886">
    <property type="term" value="C:plasma membrane"/>
    <property type="evidence" value="ECO:0007669"/>
    <property type="project" value="UniProtKB-SubCell"/>
</dbReference>
<dbReference type="EMBL" id="VSFG01000002">
    <property type="protein sequence ID" value="TYB46285.1"/>
    <property type="molecule type" value="Genomic_DNA"/>
</dbReference>
<feature type="transmembrane region" description="Helical" evidence="14">
    <location>
        <begin position="125"/>
        <end position="145"/>
    </location>
</feature>
<dbReference type="GO" id="GO:0044038">
    <property type="term" value="P:cell wall macromolecule biosynthetic process"/>
    <property type="evidence" value="ECO:0007669"/>
    <property type="project" value="InterPro"/>
</dbReference>
<dbReference type="UniPathway" id="UPA00963"/>
<gene>
    <name evidence="17" type="ORF">FXF69_13490</name>
</gene>
<evidence type="ECO:0000256" key="7">
    <source>
        <dbReference type="ARBA" id="ARBA00022679"/>
    </source>
</evidence>
<dbReference type="InterPro" id="IPR020963">
    <property type="entry name" value="ArabinofuranosylTrfase_AftA_N"/>
</dbReference>
<dbReference type="Pfam" id="PF12250">
    <property type="entry name" value="AftA_N"/>
    <property type="match status" value="1"/>
</dbReference>
<evidence type="ECO:0000256" key="5">
    <source>
        <dbReference type="ARBA" id="ARBA00020482"/>
    </source>
</evidence>
<name>A0A5D0NPU8_9ACTN</name>
<feature type="transmembrane region" description="Helical" evidence="14">
    <location>
        <begin position="371"/>
        <end position="393"/>
    </location>
</feature>
<reference evidence="17 18" key="1">
    <citation type="submission" date="2019-08" db="EMBL/GenBank/DDBJ databases">
        <title>Actinomadura sp. nov. CYP1-5 isolated from mountain soil.</title>
        <authorList>
            <person name="Songsumanus A."/>
            <person name="Kuncharoen N."/>
            <person name="Kudo T."/>
            <person name="Yuki M."/>
            <person name="Igarashi Y."/>
            <person name="Tanasupawat S."/>
        </authorList>
    </citation>
    <scope>NUCLEOTIDE SEQUENCE [LARGE SCALE GENOMIC DNA]</scope>
    <source>
        <strain evidence="17 18">JCM 14158</strain>
    </source>
</reference>
<keyword evidence="10 14" id="KW-0472">Membrane</keyword>
<feature type="transmembrane region" description="Helical" evidence="14">
    <location>
        <begin position="436"/>
        <end position="457"/>
    </location>
</feature>
<keyword evidence="18" id="KW-1185">Reference proteome</keyword>
<evidence type="ECO:0000259" key="15">
    <source>
        <dbReference type="Pfam" id="PF12249"/>
    </source>
</evidence>
<feature type="transmembrane region" description="Helical" evidence="14">
    <location>
        <begin position="100"/>
        <end position="118"/>
    </location>
</feature>
<comment type="similarity">
    <text evidence="3">Belongs to the glycosyltransferase 85 family.</text>
</comment>
<evidence type="ECO:0000256" key="12">
    <source>
        <dbReference type="ARBA" id="ARBA00034030"/>
    </source>
</evidence>
<evidence type="ECO:0000256" key="6">
    <source>
        <dbReference type="ARBA" id="ARBA00022475"/>
    </source>
</evidence>
<proteinExistence type="inferred from homology"/>
<sequence length="679" mass="71571">MDRFNRRTVRKRRAGDRLWQHVHPILVACRGAATVKPALSLDEQDEEPAGEEPQATGEPGRRRRAGVLAAAPVWAVAAPLAAAAPAAFGLDPFRQADADVPLAIGGAATALAVCLALWRRGGPAVTGAAAGLFAAWTVLLLRTAWQGTPFPAGGVYGDAGRMAAMATRYTVGSASTDGIVAGVPSEYPPLLPWLIGKSALVLDVPAWRLVAPALILVVSASVVAAFLLWSRLTSPGAALAIAALGLAAFGKPDKAHEVLSLAVVVPLLLLTVAKPPRGRLHWLPAGLAGGLAALVHFGYLVYAAPGILALVWLTWRAEDDRRAYAWHVGRVVAVMLAVSSWYVVPYGWAMLHGGQQVADTYESSAISADPLPFLALTPLGVAQAAGAVGLVWLRRTAWWATPLLGVVLGAYGYYLISMARFVTTGHTGLLHYVFPLVSACLLAAAALTAVHLAPALARRAGTPFPRGSGTALAAVVLVFAGYTYWQLNMPVTHWTPGRDGVAAPDLAAAAPQNRQAARAHVQPLPDGSGPRFSGEAAPAGAPAWFPVEPVRRAVENVRGRDARPRTLSSDEQLFAFLPWRGYIAVDRGSAGGPTRWDDRFAELARLSRITDPAAFAAASAKTRFGPIDVFVLRRDGGELVWRPGGAGGVLRFQPRQFAPSAFVLVDGLPANTSVAIRRR</sequence>
<feature type="domain" description="Arabinofuranosyltransferase AftA C-terminal" evidence="15">
    <location>
        <begin position="525"/>
        <end position="635"/>
    </location>
</feature>
<feature type="region of interest" description="Disordered" evidence="13">
    <location>
        <begin position="514"/>
        <end position="535"/>
    </location>
</feature>
<evidence type="ECO:0000256" key="10">
    <source>
        <dbReference type="ARBA" id="ARBA00023136"/>
    </source>
</evidence>